<evidence type="ECO:0000313" key="3">
    <source>
        <dbReference type="Proteomes" id="UP000663823"/>
    </source>
</evidence>
<proteinExistence type="predicted"/>
<dbReference type="Gene3D" id="2.130.10.10">
    <property type="entry name" value="YVTN repeat-like/Quinoprotein amine dehydrogenase"/>
    <property type="match status" value="1"/>
</dbReference>
<dbReference type="AlphaFoldDB" id="A0A819SHI4"/>
<protein>
    <submittedName>
        <fullName evidence="2">Uncharacterized protein</fullName>
    </submittedName>
</protein>
<dbReference type="InterPro" id="IPR015943">
    <property type="entry name" value="WD40/YVTN_repeat-like_dom_sf"/>
</dbReference>
<accession>A0A819SHI4</accession>
<sequence>MCERYITAGGRDSSLRLWKIVEESITGSIDCVALINDEHMVSGADDSKKAPIIKFINELITNLEFNSRQCLENFFETIELIIFLIKKILFNIQQHLSNMPDEVGHHLDH</sequence>
<name>A0A819SHI4_9BILA</name>
<comment type="caution">
    <text evidence="2">The sequence shown here is derived from an EMBL/GenBank/DDBJ whole genome shotgun (WGS) entry which is preliminary data.</text>
</comment>
<dbReference type="EMBL" id="CAJNOO010006107">
    <property type="protein sequence ID" value="CAF1438959.1"/>
    <property type="molecule type" value="Genomic_DNA"/>
</dbReference>
<reference evidence="2" key="1">
    <citation type="submission" date="2021-02" db="EMBL/GenBank/DDBJ databases">
        <authorList>
            <person name="Nowell W R."/>
        </authorList>
    </citation>
    <scope>NUCLEOTIDE SEQUENCE</scope>
</reference>
<dbReference type="EMBL" id="CAJOAX010009870">
    <property type="protein sequence ID" value="CAF4064645.1"/>
    <property type="molecule type" value="Genomic_DNA"/>
</dbReference>
<evidence type="ECO:0000313" key="2">
    <source>
        <dbReference type="EMBL" id="CAF4064645.1"/>
    </source>
</evidence>
<dbReference type="Proteomes" id="UP000663823">
    <property type="component" value="Unassembled WGS sequence"/>
</dbReference>
<organism evidence="2 3">
    <name type="scientific">Rotaria sordida</name>
    <dbReference type="NCBI Taxonomy" id="392033"/>
    <lineage>
        <taxon>Eukaryota</taxon>
        <taxon>Metazoa</taxon>
        <taxon>Spiralia</taxon>
        <taxon>Gnathifera</taxon>
        <taxon>Rotifera</taxon>
        <taxon>Eurotatoria</taxon>
        <taxon>Bdelloidea</taxon>
        <taxon>Philodinida</taxon>
        <taxon>Philodinidae</taxon>
        <taxon>Rotaria</taxon>
    </lineage>
</organism>
<dbReference type="Proteomes" id="UP000663882">
    <property type="component" value="Unassembled WGS sequence"/>
</dbReference>
<evidence type="ECO:0000313" key="1">
    <source>
        <dbReference type="EMBL" id="CAF1438959.1"/>
    </source>
</evidence>
<dbReference type="OrthoDB" id="189968at2759"/>
<gene>
    <name evidence="2" type="ORF">OTI717_LOCUS32324</name>
    <name evidence="1" type="ORF">RFH988_LOCUS36267</name>
</gene>